<dbReference type="InterPro" id="IPR002931">
    <property type="entry name" value="Transglutaminase-like"/>
</dbReference>
<dbReference type="Gene3D" id="3.10.620.30">
    <property type="match status" value="1"/>
</dbReference>
<dbReference type="Proteomes" id="UP000288623">
    <property type="component" value="Unassembled WGS sequence"/>
</dbReference>
<protein>
    <submittedName>
        <fullName evidence="2">Transglutaminase</fullName>
    </submittedName>
</protein>
<evidence type="ECO:0000259" key="1">
    <source>
        <dbReference type="Pfam" id="PF01841"/>
    </source>
</evidence>
<name>A0A433RQN2_9BACL</name>
<organism evidence="2 3">
    <name type="scientific">Candidatus Kurthia intestinigallinarum</name>
    <dbReference type="NCBI Taxonomy" id="1562256"/>
    <lineage>
        <taxon>Bacteria</taxon>
        <taxon>Bacillati</taxon>
        <taxon>Bacillota</taxon>
        <taxon>Bacilli</taxon>
        <taxon>Bacillales</taxon>
        <taxon>Caryophanaceae</taxon>
        <taxon>Kurthia</taxon>
    </lineage>
</organism>
<dbReference type="Pfam" id="PF01841">
    <property type="entry name" value="Transglut_core"/>
    <property type="match status" value="1"/>
</dbReference>
<feature type="domain" description="Transglutaminase-like" evidence="1">
    <location>
        <begin position="38"/>
        <end position="138"/>
    </location>
</feature>
<dbReference type="RefSeq" id="WP_126991899.1">
    <property type="nucleotide sequence ID" value="NZ_JTFC01000042.1"/>
</dbReference>
<dbReference type="AlphaFoldDB" id="A0A433RQN2"/>
<dbReference type="PANTHER" id="PTHR33490">
    <property type="entry name" value="BLR5614 PROTEIN-RELATED"/>
    <property type="match status" value="1"/>
</dbReference>
<comment type="caution">
    <text evidence="2">The sequence shown here is derived from an EMBL/GenBank/DDBJ whole genome shotgun (WGS) entry which is preliminary data.</text>
</comment>
<sequence>MPFQLESPFIDDYLKPTDVVNYHHERIEQLIDALHVVELPELEKVRTFYEYVRDKIAHSWDEQTHTVTRTASDVVEHQTGICYAKANLLAALLRHEGIPSGFCYQRLMLFDEPQQGYYLHAFNAIYLTSLNRWVYADARGNVQTELSLEEPALAFTADESLGEKTYDVIYIAPNPKTMNVLKEAEDALAMYANDLPDTL</sequence>
<dbReference type="OrthoDB" id="5296450at2"/>
<evidence type="ECO:0000313" key="3">
    <source>
        <dbReference type="Proteomes" id="UP000288623"/>
    </source>
</evidence>
<dbReference type="EMBL" id="JTFC01000042">
    <property type="protein sequence ID" value="RUS52558.1"/>
    <property type="molecule type" value="Genomic_DNA"/>
</dbReference>
<keyword evidence="3" id="KW-1185">Reference proteome</keyword>
<gene>
    <name evidence="2" type="ORF">QI30_17540</name>
</gene>
<reference evidence="2 3" key="1">
    <citation type="submission" date="2014-11" db="EMBL/GenBank/DDBJ databases">
        <title>Genome sequence and analysis of novel Kurthia sp.</title>
        <authorList>
            <person name="Lawson J.N."/>
            <person name="Gonzalez J.E."/>
            <person name="Rinauldi L."/>
            <person name="Xuan Z."/>
            <person name="Firman A."/>
            <person name="Shaddox L."/>
            <person name="Trudeau A."/>
            <person name="Shah S."/>
            <person name="Reiman D."/>
        </authorList>
    </citation>
    <scope>NUCLEOTIDE SEQUENCE [LARGE SCALE GENOMIC DNA]</scope>
    <source>
        <strain evidence="2 3">3B1D</strain>
    </source>
</reference>
<dbReference type="PANTHER" id="PTHR33490:SF3">
    <property type="entry name" value="CONSERVED INTEGRAL MEMBRANE PROTEIN"/>
    <property type="match status" value="1"/>
</dbReference>
<proteinExistence type="predicted"/>
<evidence type="ECO:0000313" key="2">
    <source>
        <dbReference type="EMBL" id="RUS52558.1"/>
    </source>
</evidence>
<dbReference type="InterPro" id="IPR038765">
    <property type="entry name" value="Papain-like_cys_pep_sf"/>
</dbReference>
<dbReference type="SUPFAM" id="SSF54001">
    <property type="entry name" value="Cysteine proteinases"/>
    <property type="match status" value="1"/>
</dbReference>
<accession>A0A433RQN2</accession>